<dbReference type="EMBL" id="CAMGYJ010000006">
    <property type="protein sequence ID" value="CAI0430189.1"/>
    <property type="molecule type" value="Genomic_DNA"/>
</dbReference>
<dbReference type="CDD" id="cd06222">
    <property type="entry name" value="RNase_H_like"/>
    <property type="match status" value="1"/>
</dbReference>
<dbReference type="AlphaFoldDB" id="A0AAV0L8X5"/>
<dbReference type="InterPro" id="IPR002156">
    <property type="entry name" value="RNaseH_domain"/>
</dbReference>
<evidence type="ECO:0000259" key="1">
    <source>
        <dbReference type="PROSITE" id="PS50879"/>
    </source>
</evidence>
<dbReference type="Gene3D" id="3.30.420.10">
    <property type="entry name" value="Ribonuclease H-like superfamily/Ribonuclease H"/>
    <property type="match status" value="1"/>
</dbReference>
<dbReference type="GO" id="GO:0003676">
    <property type="term" value="F:nucleic acid binding"/>
    <property type="evidence" value="ECO:0007669"/>
    <property type="project" value="InterPro"/>
</dbReference>
<evidence type="ECO:0000313" key="3">
    <source>
        <dbReference type="Proteomes" id="UP001154282"/>
    </source>
</evidence>
<feature type="domain" description="RNase H type-1" evidence="1">
    <location>
        <begin position="1"/>
        <end position="98"/>
    </location>
</feature>
<dbReference type="InterPro" id="IPR044730">
    <property type="entry name" value="RNase_H-like_dom_plant"/>
</dbReference>
<dbReference type="InterPro" id="IPR036397">
    <property type="entry name" value="RNaseH_sf"/>
</dbReference>
<keyword evidence="3" id="KW-1185">Reference proteome</keyword>
<dbReference type="InterPro" id="IPR053151">
    <property type="entry name" value="RNase_H-like"/>
</dbReference>
<proteinExistence type="predicted"/>
<dbReference type="SUPFAM" id="SSF53098">
    <property type="entry name" value="Ribonuclease H-like"/>
    <property type="match status" value="1"/>
</dbReference>
<protein>
    <recommendedName>
        <fullName evidence="1">RNase H type-1 domain-containing protein</fullName>
    </recommendedName>
</protein>
<organism evidence="2 3">
    <name type="scientific">Linum tenue</name>
    <dbReference type="NCBI Taxonomy" id="586396"/>
    <lineage>
        <taxon>Eukaryota</taxon>
        <taxon>Viridiplantae</taxon>
        <taxon>Streptophyta</taxon>
        <taxon>Embryophyta</taxon>
        <taxon>Tracheophyta</taxon>
        <taxon>Spermatophyta</taxon>
        <taxon>Magnoliopsida</taxon>
        <taxon>eudicotyledons</taxon>
        <taxon>Gunneridae</taxon>
        <taxon>Pentapetalae</taxon>
        <taxon>rosids</taxon>
        <taxon>fabids</taxon>
        <taxon>Malpighiales</taxon>
        <taxon>Linaceae</taxon>
        <taxon>Linum</taxon>
    </lineage>
</organism>
<reference evidence="2" key="1">
    <citation type="submission" date="2022-08" db="EMBL/GenBank/DDBJ databases">
        <authorList>
            <person name="Gutierrez-Valencia J."/>
        </authorList>
    </citation>
    <scope>NUCLEOTIDE SEQUENCE</scope>
</reference>
<evidence type="ECO:0000313" key="2">
    <source>
        <dbReference type="EMBL" id="CAI0430189.1"/>
    </source>
</evidence>
<comment type="caution">
    <text evidence="2">The sequence shown here is derived from an EMBL/GenBank/DDBJ whole genome shotgun (WGS) entry which is preliminary data.</text>
</comment>
<dbReference type="Proteomes" id="UP001154282">
    <property type="component" value="Unassembled WGS sequence"/>
</dbReference>
<dbReference type="PROSITE" id="PS50879">
    <property type="entry name" value="RNASE_H_1"/>
    <property type="match status" value="1"/>
</dbReference>
<gene>
    <name evidence="2" type="ORF">LITE_LOCUS22488</name>
</gene>
<dbReference type="PANTHER" id="PTHR47723:SF19">
    <property type="entry name" value="POLYNUCLEOTIDYL TRANSFERASE, RIBONUCLEASE H-LIKE SUPERFAMILY PROTEIN"/>
    <property type="match status" value="1"/>
</dbReference>
<dbReference type="Pfam" id="PF13456">
    <property type="entry name" value="RVT_3"/>
    <property type="match status" value="1"/>
</dbReference>
<accession>A0AAV0L8X5</accession>
<dbReference type="GO" id="GO:0004523">
    <property type="term" value="F:RNA-DNA hybrid ribonuclease activity"/>
    <property type="evidence" value="ECO:0007669"/>
    <property type="project" value="InterPro"/>
</dbReference>
<sequence length="132" mass="15255">MLKAFSMRLGEVSVTRAELEGVVKGLQIAWNEGMRRIVVQTDSQTAIKLVKEASNRHPHFILVQEARRLLAMDWQVELRHVYREGNFVADYLASAGHRIQQGVYLYDEPDSLLNYWLFYDLVGIETSRMIVS</sequence>
<dbReference type="InterPro" id="IPR012337">
    <property type="entry name" value="RNaseH-like_sf"/>
</dbReference>
<name>A0AAV0L8X5_9ROSI</name>
<dbReference type="PANTHER" id="PTHR47723">
    <property type="entry name" value="OS05G0353850 PROTEIN"/>
    <property type="match status" value="1"/>
</dbReference>